<sequence>MDYRWWRRLPLLREGGLAPKQSEENGTSKMLGKEMAKLQTPSAILHLNLSVLTLETNEMLDERQEVLGDFVQGDGRRNPARRLGGMSEALSLAADIGLCLPPVQDEGSPNVAQISPGPGGPDELVRILRDLTAAKQKLLKLEVELKGREADKKMAHLTHVTEIERKTRALAKTTATLKDVIQNKDRIIARLQQPYSLDCIPVETEYQKQFSELLTKAAGDYGALSAALGDLQWSNNFKDPPSVWGELLRPIPAALASCTRYYEALSAMREAVCEMRDQRTGSTLTPVKVGWSPLRPEPESVTPKWARETAVVEEPSSEDVMGRMRRLTAQVNPPREEQEWRTVSEWCGDSISGSYLTQALDGTRPI</sequence>
<protein>
    <submittedName>
        <fullName evidence="2">Uncharacterized protein</fullName>
    </submittedName>
</protein>
<gene>
    <name evidence="2" type="ORF">R1flu_000764</name>
</gene>
<proteinExistence type="predicted"/>
<dbReference type="PANTHER" id="PTHR16039:SF1">
    <property type="entry name" value="HAUS AUGMIN-LIKE COMPLEX SUBUNIT 2"/>
    <property type="match status" value="1"/>
</dbReference>
<dbReference type="AlphaFoldDB" id="A0ABD1Y2B5"/>
<dbReference type="EMBL" id="JBHFFA010000006">
    <property type="protein sequence ID" value="KAL2620559.1"/>
    <property type="molecule type" value="Genomic_DNA"/>
</dbReference>
<evidence type="ECO:0000313" key="2">
    <source>
        <dbReference type="EMBL" id="KAL2620559.1"/>
    </source>
</evidence>
<feature type="coiled-coil region" evidence="1">
    <location>
        <begin position="124"/>
        <end position="151"/>
    </location>
</feature>
<reference evidence="2 3" key="1">
    <citation type="submission" date="2024-09" db="EMBL/GenBank/DDBJ databases">
        <title>Chromosome-scale assembly of Riccia fluitans.</title>
        <authorList>
            <person name="Paukszto L."/>
            <person name="Sawicki J."/>
            <person name="Karawczyk K."/>
            <person name="Piernik-Szablinska J."/>
            <person name="Szczecinska M."/>
            <person name="Mazdziarz M."/>
        </authorList>
    </citation>
    <scope>NUCLEOTIDE SEQUENCE [LARGE SCALE GENOMIC DNA]</scope>
    <source>
        <strain evidence="2">Rf_01</strain>
        <tissue evidence="2">Aerial parts of the thallus</tissue>
    </source>
</reference>
<evidence type="ECO:0000313" key="3">
    <source>
        <dbReference type="Proteomes" id="UP001605036"/>
    </source>
</evidence>
<dbReference type="Pfam" id="PF15003">
    <property type="entry name" value="HAUS2"/>
    <property type="match status" value="1"/>
</dbReference>
<keyword evidence="1" id="KW-0175">Coiled coil</keyword>
<dbReference type="InterPro" id="IPR028346">
    <property type="entry name" value="HAUS2"/>
</dbReference>
<dbReference type="Proteomes" id="UP001605036">
    <property type="component" value="Unassembled WGS sequence"/>
</dbReference>
<dbReference type="PANTHER" id="PTHR16039">
    <property type="entry name" value="HAUS AUGMIN-LIKE COMPLEX SUBUNIT 2"/>
    <property type="match status" value="1"/>
</dbReference>
<organism evidence="2 3">
    <name type="scientific">Riccia fluitans</name>
    <dbReference type="NCBI Taxonomy" id="41844"/>
    <lineage>
        <taxon>Eukaryota</taxon>
        <taxon>Viridiplantae</taxon>
        <taxon>Streptophyta</taxon>
        <taxon>Embryophyta</taxon>
        <taxon>Marchantiophyta</taxon>
        <taxon>Marchantiopsida</taxon>
        <taxon>Marchantiidae</taxon>
        <taxon>Marchantiales</taxon>
        <taxon>Ricciaceae</taxon>
        <taxon>Riccia</taxon>
    </lineage>
</organism>
<name>A0ABD1Y2B5_9MARC</name>
<comment type="caution">
    <text evidence="2">The sequence shown here is derived from an EMBL/GenBank/DDBJ whole genome shotgun (WGS) entry which is preliminary data.</text>
</comment>
<evidence type="ECO:0000256" key="1">
    <source>
        <dbReference type="SAM" id="Coils"/>
    </source>
</evidence>
<accession>A0ABD1Y2B5</accession>
<keyword evidence="3" id="KW-1185">Reference proteome</keyword>